<feature type="chain" id="PRO_5032632528" description="Nickel/cobalt homeostasis protein RcnB" evidence="2">
    <location>
        <begin position="26"/>
        <end position="145"/>
    </location>
</feature>
<sequence length="145" mass="16223">MKKTTLSAIIVIFTAGAFFTHLSHAQGPGDGPDRSWHQRQGEHDNRGDDRRADPGHIDRGYGSREGPEQRNHFTWLGDDFRRGQPAPRRYRGGDYRVDDWRDRGLDEPPRGAHWAYIDGNYVLIAAATGLITAIIVGNLSGSGYH</sequence>
<dbReference type="RefSeq" id="WP_004156510.1">
    <property type="nucleotide sequence ID" value="NZ_BAYW01000006.1"/>
</dbReference>
<dbReference type="InterPro" id="IPR024572">
    <property type="entry name" value="RcnB"/>
</dbReference>
<feature type="signal peptide" evidence="2">
    <location>
        <begin position="1"/>
        <end position="25"/>
    </location>
</feature>
<evidence type="ECO:0000313" key="3">
    <source>
        <dbReference type="EMBL" id="CCO93046.1"/>
    </source>
</evidence>
<gene>
    <name evidence="3" type="ORF">BN437_1094</name>
</gene>
<feature type="region of interest" description="Disordered" evidence="1">
    <location>
        <begin position="24"/>
        <end position="93"/>
    </location>
</feature>
<dbReference type="GeneID" id="97605380"/>
<proteinExistence type="predicted"/>
<dbReference type="Gene3D" id="3.10.450.160">
    <property type="entry name" value="inner membrane protein cigr"/>
    <property type="match status" value="1"/>
</dbReference>
<reference evidence="3 4" key="2">
    <citation type="submission" date="2013-04" db="EMBL/GenBank/DDBJ databases">
        <title>Comparative genomics of 12 strains of Erwinia amylovora identifies a pan-genome with a large conserved core and provides insights into host specificity.</title>
        <authorList>
            <person name="Mann R.A."/>
            <person name="Smits T.H.M."/>
            <person name="Buehlmann A."/>
            <person name="Blom J."/>
            <person name="Goesmann A."/>
            <person name="Frey J.E."/>
            <person name="Plummer K.M."/>
            <person name="Beer S.V."/>
            <person name="Luck J."/>
            <person name="Duffy B."/>
            <person name="Rodoni B."/>
        </authorList>
    </citation>
    <scope>NUCLEOTIDE SEQUENCE [LARGE SCALE GENOMIC DNA]</scope>
    <source>
        <strain evidence="4">CFBP 1232</strain>
    </source>
</reference>
<evidence type="ECO:0000256" key="2">
    <source>
        <dbReference type="SAM" id="SignalP"/>
    </source>
</evidence>
<name>A0A831ERQ7_ERWAM</name>
<evidence type="ECO:0000313" key="4">
    <source>
        <dbReference type="Proteomes" id="UP000013111"/>
    </source>
</evidence>
<feature type="compositionally biased region" description="Basic and acidic residues" evidence="1">
    <location>
        <begin position="31"/>
        <end position="71"/>
    </location>
</feature>
<dbReference type="Pfam" id="PF11776">
    <property type="entry name" value="RcnB"/>
    <property type="match status" value="1"/>
</dbReference>
<keyword evidence="2" id="KW-0732">Signal</keyword>
<evidence type="ECO:0000256" key="1">
    <source>
        <dbReference type="SAM" id="MobiDB-lite"/>
    </source>
</evidence>
<evidence type="ECO:0008006" key="5">
    <source>
        <dbReference type="Google" id="ProtNLM"/>
    </source>
</evidence>
<dbReference type="AlphaFoldDB" id="A0A831ERQ7"/>
<comment type="caution">
    <text evidence="3">The sequence shown here is derived from an EMBL/GenBank/DDBJ whole genome shotgun (WGS) entry which is preliminary data.</text>
</comment>
<dbReference type="EMBL" id="CAPB01000008">
    <property type="protein sequence ID" value="CCO93046.1"/>
    <property type="molecule type" value="Genomic_DNA"/>
</dbReference>
<protein>
    <recommendedName>
        <fullName evidence="5">Nickel/cobalt homeostasis protein RcnB</fullName>
    </recommendedName>
</protein>
<reference evidence="3 4" key="1">
    <citation type="submission" date="2012-11" db="EMBL/GenBank/DDBJ databases">
        <authorList>
            <person name="Linke B."/>
        </authorList>
    </citation>
    <scope>NUCLEOTIDE SEQUENCE [LARGE SCALE GENOMIC DNA]</scope>
    <source>
        <strain evidence="4">CFBP 1232</strain>
    </source>
</reference>
<accession>A0A831ERQ7</accession>
<organism evidence="3 4">
    <name type="scientific">Erwinia amylovora NBRC 12687 = CFBP 1232</name>
    <dbReference type="NCBI Taxonomy" id="1219359"/>
    <lineage>
        <taxon>Bacteria</taxon>
        <taxon>Pseudomonadati</taxon>
        <taxon>Pseudomonadota</taxon>
        <taxon>Gammaproteobacteria</taxon>
        <taxon>Enterobacterales</taxon>
        <taxon>Erwiniaceae</taxon>
        <taxon>Erwinia</taxon>
    </lineage>
</organism>
<dbReference type="Proteomes" id="UP000013111">
    <property type="component" value="Unassembled WGS sequence"/>
</dbReference>